<gene>
    <name evidence="2" type="ORF">LY90DRAFT_519540</name>
</gene>
<reference evidence="2 3" key="1">
    <citation type="submission" date="2016-08" db="EMBL/GenBank/DDBJ databases">
        <title>A Parts List for Fungal Cellulosomes Revealed by Comparative Genomics.</title>
        <authorList>
            <consortium name="DOE Joint Genome Institute"/>
            <person name="Haitjema C.H."/>
            <person name="Gilmore S.P."/>
            <person name="Henske J.K."/>
            <person name="Solomon K.V."/>
            <person name="De Groot R."/>
            <person name="Kuo A."/>
            <person name="Mondo S.J."/>
            <person name="Salamov A.A."/>
            <person name="Labutti K."/>
            <person name="Zhao Z."/>
            <person name="Chiniquy J."/>
            <person name="Barry K."/>
            <person name="Brewer H.M."/>
            <person name="Purvine S.O."/>
            <person name="Wright A.T."/>
            <person name="Boxma B."/>
            <person name="Van Alen T."/>
            <person name="Hackstein J.H."/>
            <person name="Baker S.E."/>
            <person name="Grigoriev I.V."/>
            <person name="O'Malley M.A."/>
        </authorList>
    </citation>
    <scope>NUCLEOTIDE SEQUENCE [LARGE SCALE GENOMIC DNA]</scope>
    <source>
        <strain evidence="2 3">G1</strain>
    </source>
</reference>
<evidence type="ECO:0000313" key="3">
    <source>
        <dbReference type="Proteomes" id="UP000193920"/>
    </source>
</evidence>
<evidence type="ECO:0000256" key="1">
    <source>
        <dbReference type="SAM" id="MobiDB-lite"/>
    </source>
</evidence>
<dbReference type="AlphaFoldDB" id="A0A1Y1YZH4"/>
<dbReference type="Proteomes" id="UP000193920">
    <property type="component" value="Unassembled WGS sequence"/>
</dbReference>
<comment type="caution">
    <text evidence="2">The sequence shown here is derived from an EMBL/GenBank/DDBJ whole genome shotgun (WGS) entry which is preliminary data.</text>
</comment>
<proteinExistence type="predicted"/>
<evidence type="ECO:0000313" key="2">
    <source>
        <dbReference type="EMBL" id="ORY03453.1"/>
    </source>
</evidence>
<keyword evidence="3" id="KW-1185">Reference proteome</keyword>
<name>A0A1Y1YZH4_9FUNG</name>
<sequence>MDSCIPSPILDKNIEETDLYNKLKKGMNMINNKFLIMAPPSPAPSSPSSNEVSDLSDGGNSGNEGTTHGFDLLTPAVSPNSSHTAVSTAISSSIKEEVSSSEIKKDTPVIKILSLNANHNNTTTTTMTTIRILLPQHQII</sequence>
<dbReference type="EMBL" id="MCOG01000477">
    <property type="protein sequence ID" value="ORY03453.1"/>
    <property type="molecule type" value="Genomic_DNA"/>
</dbReference>
<accession>A0A1Y1YZH4</accession>
<feature type="region of interest" description="Disordered" evidence="1">
    <location>
        <begin position="38"/>
        <end position="101"/>
    </location>
</feature>
<protein>
    <submittedName>
        <fullName evidence="2">Uncharacterized protein</fullName>
    </submittedName>
</protein>
<organism evidence="2 3">
    <name type="scientific">Neocallimastix californiae</name>
    <dbReference type="NCBI Taxonomy" id="1754190"/>
    <lineage>
        <taxon>Eukaryota</taxon>
        <taxon>Fungi</taxon>
        <taxon>Fungi incertae sedis</taxon>
        <taxon>Chytridiomycota</taxon>
        <taxon>Chytridiomycota incertae sedis</taxon>
        <taxon>Neocallimastigomycetes</taxon>
        <taxon>Neocallimastigales</taxon>
        <taxon>Neocallimastigaceae</taxon>
        <taxon>Neocallimastix</taxon>
    </lineage>
</organism>
<feature type="compositionally biased region" description="Polar residues" evidence="1">
    <location>
        <begin position="77"/>
        <end position="89"/>
    </location>
</feature>